<dbReference type="Proteomes" id="UP001373714">
    <property type="component" value="Unassembled WGS sequence"/>
</dbReference>
<dbReference type="InterPro" id="IPR051165">
    <property type="entry name" value="Multifunctional_ANK_Repeat"/>
</dbReference>
<evidence type="ECO:0000256" key="1">
    <source>
        <dbReference type="ARBA" id="ARBA00022737"/>
    </source>
</evidence>
<feature type="repeat" description="ANK" evidence="3">
    <location>
        <begin position="876"/>
        <end position="904"/>
    </location>
</feature>
<dbReference type="PROSITE" id="PS50088">
    <property type="entry name" value="ANK_REPEAT"/>
    <property type="match status" value="9"/>
</dbReference>
<feature type="repeat" description="ANK" evidence="3">
    <location>
        <begin position="710"/>
        <end position="738"/>
    </location>
</feature>
<sequence length="1293" mass="141193">MVRAKLRELPKTLDQTYDRILQEVPGIHKTFVQSALRWLAFSERPLLLSELEEAAVIDPSFGPFNAEDSRFLDSAKISELCGPLIVLGEKRLNQNLRGTDDWLFLMLRNIASIDFGWNKVRIGGCTGVYTTVSLSHYSVKEYLTSKRLEMGSLSEYFLMENISHRYLTECAIIYLQGLGQGNILSRRVFDEYPLLEYCAVNWMQHFRKADTDPNLIDLLMNFFDLSEPAAYINWLNSYDPDGDLFGKRFDNLIDLITRLIEDGAEVEGSCGGILGTPLGVASYYRFEGLVEKLLEAGADPNGRGGYFGSVLQSAAAGGSKKIAEILVTSGANIWKVGGRWKTALGAAARYGHDDVVSLLLNGQLDIATISALSGSALYEAVLEGEVKIVNKLLDAGADINMWGLTSTPLYTAVSKGFVELVQILLNRGADADKGDQGVSNYPLAAAVSGGDVNIVRMLLKASAPSALKHRSIPLLRKAILSESLDVFKMILDAGGGLYIDREGNSNLDPGSLYEALEREQFEMARILLERNVEISEQAFLEAIRQWNTDPWFVRTILKGNPNINAHSGDSGSILHLSIDTGDKELVRLILDRGPYVDALSDEGNVLTRAIMRGMMDIATELIEKGADIHRELRNKYCPFASCMELAIRQTSPDFEMADILLGLGVDVNCGGRRSLGLAIEEGSVDVIQYLGKKGVDLNSVMDYDTESARYRCTPLQLAVQKGRIDIIDTLLELGADTNGPAGKQGTALNYAMFSEGDTEAIFRRLISQRAVLNDTPQGCGIICAAYWNGHHGLVPELINLGADVNAVFRTEDFGDWVPLSMAIWKKDTKIVHLLREHGAQLAGTNAQAAILLVRNGRIQGLNEVLLGGVDPNSSPPWNSPINAAIKKGYKDMVELLLSYGASPNCLPGADYDPLTSAIKTGDPLMTEYLIQMGADPNKRGEESWSLAEAVSQRSFELVDLLLESGADIMNFNGLAFRSAIKGGEKMLYHLLERVPLEDRQKALDTALQQALHLADVNLCELLLKLGADANSIGERGSPFHYLFPQKSDDSGFLCDLRDREIIFNLLIENGAKPRDVKGCPSVLANALTVLYEAEANKSNPAQKLLEMGADPNGKGGSEHDTPLQTVISRQCSRSFIELLIIAGANVNTISGDFGTALHTAAYKGDYQTVTILLQHGANVDVLSPRYGGVIQAAARAWGGSKSVRIMELLHSHGASIHSIGGEHGNALQAAAKRDNLEAVIWLLEHGADPNLKGPGGTPVQVAIESWSWRVASYLEQRYGRARATTPEPTRYST</sequence>
<dbReference type="PANTHER" id="PTHR24123">
    <property type="entry name" value="ANKYRIN REPEAT-CONTAINING"/>
    <property type="match status" value="1"/>
</dbReference>
<keyword evidence="5" id="KW-1185">Reference proteome</keyword>
<reference evidence="4 5" key="1">
    <citation type="submission" date="2019-10" db="EMBL/GenBank/DDBJ databases">
        <authorList>
            <person name="Palmer J.M."/>
        </authorList>
    </citation>
    <scope>NUCLEOTIDE SEQUENCE [LARGE SCALE GENOMIC DNA]</scope>
    <source>
        <strain evidence="4 5">TWF730</strain>
    </source>
</reference>
<dbReference type="Pfam" id="PF00023">
    <property type="entry name" value="Ank"/>
    <property type="match status" value="2"/>
</dbReference>
<dbReference type="EMBL" id="JAVHNS010000016">
    <property type="protein sequence ID" value="KAK6333672.1"/>
    <property type="molecule type" value="Genomic_DNA"/>
</dbReference>
<name>A0AAV9U161_9PEZI</name>
<feature type="repeat" description="ANK" evidence="3">
    <location>
        <begin position="372"/>
        <end position="404"/>
    </location>
</feature>
<comment type="caution">
    <text evidence="4">The sequence shown here is derived from an EMBL/GenBank/DDBJ whole genome shotgun (WGS) entry which is preliminary data.</text>
</comment>
<dbReference type="PANTHER" id="PTHR24123:SF33">
    <property type="entry name" value="PROTEIN HOS4"/>
    <property type="match status" value="1"/>
</dbReference>
<evidence type="ECO:0008006" key="6">
    <source>
        <dbReference type="Google" id="ProtNLM"/>
    </source>
</evidence>
<feature type="repeat" description="ANK" evidence="3">
    <location>
        <begin position="404"/>
        <end position="436"/>
    </location>
</feature>
<dbReference type="Gene3D" id="1.25.40.20">
    <property type="entry name" value="Ankyrin repeat-containing domain"/>
    <property type="match status" value="4"/>
</dbReference>
<dbReference type="SMART" id="SM00248">
    <property type="entry name" value="ANK"/>
    <property type="match status" value="23"/>
</dbReference>
<dbReference type="Pfam" id="PF12796">
    <property type="entry name" value="Ank_2"/>
    <property type="match status" value="5"/>
</dbReference>
<organism evidence="4 5">
    <name type="scientific">Orbilia blumenaviensis</name>
    <dbReference type="NCBI Taxonomy" id="1796055"/>
    <lineage>
        <taxon>Eukaryota</taxon>
        <taxon>Fungi</taxon>
        <taxon>Dikarya</taxon>
        <taxon>Ascomycota</taxon>
        <taxon>Pezizomycotina</taxon>
        <taxon>Orbiliomycetes</taxon>
        <taxon>Orbiliales</taxon>
        <taxon>Orbiliaceae</taxon>
        <taxon>Orbilia</taxon>
    </lineage>
</organism>
<feature type="repeat" description="ANK" evidence="3">
    <location>
        <begin position="1222"/>
        <end position="1254"/>
    </location>
</feature>
<dbReference type="PROSITE" id="PS50297">
    <property type="entry name" value="ANK_REP_REGION"/>
    <property type="match status" value="5"/>
</dbReference>
<feature type="repeat" description="ANK" evidence="3">
    <location>
        <begin position="670"/>
        <end position="702"/>
    </location>
</feature>
<keyword evidence="2 3" id="KW-0040">ANK repeat</keyword>
<evidence type="ECO:0000313" key="4">
    <source>
        <dbReference type="EMBL" id="KAK6333672.1"/>
    </source>
</evidence>
<feature type="repeat" description="ANK" evidence="3">
    <location>
        <begin position="1152"/>
        <end position="1184"/>
    </location>
</feature>
<feature type="repeat" description="ANK" evidence="3">
    <location>
        <begin position="569"/>
        <end position="601"/>
    </location>
</feature>
<evidence type="ECO:0000313" key="5">
    <source>
        <dbReference type="Proteomes" id="UP001373714"/>
    </source>
</evidence>
<keyword evidence="1" id="KW-0677">Repeat</keyword>
<dbReference type="SUPFAM" id="SSF48403">
    <property type="entry name" value="Ankyrin repeat"/>
    <property type="match status" value="5"/>
</dbReference>
<accession>A0AAV9U161</accession>
<protein>
    <recommendedName>
        <fullName evidence="6">Ankyrin</fullName>
    </recommendedName>
</protein>
<evidence type="ECO:0000256" key="3">
    <source>
        <dbReference type="PROSITE-ProRule" id="PRU00023"/>
    </source>
</evidence>
<dbReference type="InterPro" id="IPR036770">
    <property type="entry name" value="Ankyrin_rpt-contain_sf"/>
</dbReference>
<gene>
    <name evidence="4" type="ORF">TWF730_003856</name>
</gene>
<feature type="repeat" description="ANK" evidence="3">
    <location>
        <begin position="909"/>
        <end position="941"/>
    </location>
</feature>
<evidence type="ECO:0000256" key="2">
    <source>
        <dbReference type="ARBA" id="ARBA00023043"/>
    </source>
</evidence>
<dbReference type="InterPro" id="IPR002110">
    <property type="entry name" value="Ankyrin_rpt"/>
</dbReference>
<proteinExistence type="predicted"/>